<name>A0A6N7X7Q8_STRAY</name>
<dbReference type="InterPro" id="IPR002347">
    <property type="entry name" value="SDR_fam"/>
</dbReference>
<dbReference type="PROSITE" id="PS00061">
    <property type="entry name" value="ADH_SHORT"/>
    <property type="match status" value="1"/>
</dbReference>
<dbReference type="PANTHER" id="PTHR42760">
    <property type="entry name" value="SHORT-CHAIN DEHYDROGENASES/REDUCTASES FAMILY MEMBER"/>
    <property type="match status" value="1"/>
</dbReference>
<comment type="caution">
    <text evidence="3">The sequence shown here is derived from an EMBL/GenBank/DDBJ whole genome shotgun (WGS) entry which is preliminary data.</text>
</comment>
<dbReference type="EMBL" id="VUNP01000046">
    <property type="protein sequence ID" value="MST54372.1"/>
    <property type="molecule type" value="Genomic_DNA"/>
</dbReference>
<dbReference type="OrthoDB" id="9805904at2"/>
<comment type="similarity">
    <text evidence="1">Belongs to the short-chain dehydrogenases/reductases (SDR) family.</text>
</comment>
<dbReference type="InterPro" id="IPR020904">
    <property type="entry name" value="Sc_DH/Rdtase_CS"/>
</dbReference>
<dbReference type="GO" id="GO:0016616">
    <property type="term" value="F:oxidoreductase activity, acting on the CH-OH group of donors, NAD or NADP as acceptor"/>
    <property type="evidence" value="ECO:0007669"/>
    <property type="project" value="TreeGrafter"/>
</dbReference>
<dbReference type="GO" id="GO:0008206">
    <property type="term" value="P:bile acid metabolic process"/>
    <property type="evidence" value="ECO:0007669"/>
    <property type="project" value="UniProtKB-ARBA"/>
</dbReference>
<dbReference type="Proteomes" id="UP000471052">
    <property type="component" value="Unassembled WGS sequence"/>
</dbReference>
<gene>
    <name evidence="3" type="ORF">FYJ82_08335</name>
</gene>
<keyword evidence="2" id="KW-0560">Oxidoreductase</keyword>
<dbReference type="Pfam" id="PF13561">
    <property type="entry name" value="adh_short_C2"/>
    <property type="match status" value="1"/>
</dbReference>
<evidence type="ECO:0000313" key="4">
    <source>
        <dbReference type="Proteomes" id="UP000471052"/>
    </source>
</evidence>
<dbReference type="SUPFAM" id="SSF51735">
    <property type="entry name" value="NAD(P)-binding Rossmann-fold domains"/>
    <property type="match status" value="1"/>
</dbReference>
<accession>A0A6N7X7Q8</accession>
<evidence type="ECO:0000256" key="1">
    <source>
        <dbReference type="ARBA" id="ARBA00006484"/>
    </source>
</evidence>
<dbReference type="AlphaFoldDB" id="A0A6N7X7Q8"/>
<dbReference type="CDD" id="cd05233">
    <property type="entry name" value="SDR_c"/>
    <property type="match status" value="1"/>
</dbReference>
<dbReference type="InterPro" id="IPR036291">
    <property type="entry name" value="NAD(P)-bd_dom_sf"/>
</dbReference>
<evidence type="ECO:0000313" key="3">
    <source>
        <dbReference type="EMBL" id="MST54372.1"/>
    </source>
</evidence>
<dbReference type="FunFam" id="3.40.50.720:FF:000084">
    <property type="entry name" value="Short-chain dehydrogenase reductase"/>
    <property type="match status" value="1"/>
</dbReference>
<dbReference type="PRINTS" id="PR00081">
    <property type="entry name" value="GDHRDH"/>
</dbReference>
<sequence length="271" mass="28827">MGFRIKTKIKKIIATKEYVPISHPVSASEEFEGKVALISGGSGGIGLAIAKSLQESGCTVVIAGTNEKKLASLKSETGLDTIVMNYSKPESFGEVIQKVVSRHGKLDIFINSAGVHTENVDFWTMNPDEFDRVMDINLKGVFFACQAAGKYMKDNYVKGSILLVSSSRGSEPAFSPYGISKWGLKGLTEGLGKMLIPYGINVNAIAPGSTATGLIGFKEGDSITSNENGMNRLIMPGEVATLAKLLVSDAGKMIDGEVVHISGGRGTFDIR</sequence>
<evidence type="ECO:0000256" key="2">
    <source>
        <dbReference type="ARBA" id="ARBA00023002"/>
    </source>
</evidence>
<dbReference type="Gene3D" id="3.40.50.720">
    <property type="entry name" value="NAD(P)-binding Rossmann-like Domain"/>
    <property type="match status" value="1"/>
</dbReference>
<reference evidence="3 4" key="1">
    <citation type="submission" date="2019-08" db="EMBL/GenBank/DDBJ databases">
        <title>In-depth cultivation of the pig gut microbiome towards novel bacterial diversity and tailored functional studies.</title>
        <authorList>
            <person name="Wylensek D."/>
            <person name="Hitch T.C.A."/>
            <person name="Clavel T."/>
        </authorList>
    </citation>
    <scope>NUCLEOTIDE SEQUENCE [LARGE SCALE GENOMIC DNA]</scope>
    <source>
        <strain evidence="3 4">BL-178-WT-3A</strain>
    </source>
</reference>
<dbReference type="RefSeq" id="WP_154455470.1">
    <property type="nucleotide sequence ID" value="NZ_VUNP01000046.1"/>
</dbReference>
<protein>
    <submittedName>
        <fullName evidence="3">SDR family oxidoreductase</fullName>
    </submittedName>
</protein>
<dbReference type="PRINTS" id="PR00080">
    <property type="entry name" value="SDRFAMILY"/>
</dbReference>
<organism evidence="3 4">
    <name type="scientific">Streptococcus alactolyticus</name>
    <dbReference type="NCBI Taxonomy" id="29389"/>
    <lineage>
        <taxon>Bacteria</taxon>
        <taxon>Bacillati</taxon>
        <taxon>Bacillota</taxon>
        <taxon>Bacilli</taxon>
        <taxon>Lactobacillales</taxon>
        <taxon>Streptococcaceae</taxon>
        <taxon>Streptococcus</taxon>
    </lineage>
</organism>
<proteinExistence type="inferred from homology"/>